<dbReference type="HOGENOM" id="CLU_2683063_0_0_9"/>
<accession>C8P6Y4</accession>
<reference evidence="1 3" key="1">
    <citation type="submission" date="2009-09" db="EMBL/GenBank/DDBJ databases">
        <authorList>
            <person name="Qin X."/>
            <person name="Bachman B."/>
            <person name="Battles P."/>
            <person name="Bell A."/>
            <person name="Bess C."/>
            <person name="Bickham C."/>
            <person name="Chaboub L."/>
            <person name="Chen D."/>
            <person name="Coyle M."/>
            <person name="Deiros D.R."/>
            <person name="Dinh H."/>
            <person name="Forbes L."/>
            <person name="Fowler G."/>
            <person name="Francisco L."/>
            <person name="Fu Q."/>
            <person name="Gubbala S."/>
            <person name="Hale W."/>
            <person name="Han Y."/>
            <person name="Hemphill L."/>
            <person name="Highlander S.K."/>
            <person name="Hirani K."/>
            <person name="Hogues M."/>
            <person name="Jackson L."/>
            <person name="Jakkamsetti A."/>
            <person name="Javaid M."/>
            <person name="Jiang H."/>
            <person name="Korchina V."/>
            <person name="Kovar C."/>
            <person name="Lara F."/>
            <person name="Lee S."/>
            <person name="Mata R."/>
            <person name="Mathew T."/>
            <person name="Moen C."/>
            <person name="Morales K."/>
            <person name="Munidasa M."/>
            <person name="Nazareth L."/>
            <person name="Ngo R."/>
            <person name="Nguyen L."/>
            <person name="Okwuonu G."/>
            <person name="Ongeri F."/>
            <person name="Patil S."/>
            <person name="Petrosino J."/>
            <person name="Pham C."/>
            <person name="Pham P."/>
            <person name="Pu L.-L."/>
            <person name="Puazo M."/>
            <person name="Raj R."/>
            <person name="Reid J."/>
            <person name="Rouhana J."/>
            <person name="Saada N."/>
            <person name="Shang Y."/>
            <person name="Simmons D."/>
            <person name="Thornton R."/>
            <person name="Warren J."/>
            <person name="Weissenberger G."/>
            <person name="Zhang J."/>
            <person name="Zhang L."/>
            <person name="Zhou C."/>
            <person name="Zhu D."/>
            <person name="Muzny D."/>
            <person name="Worley K."/>
            <person name="Gibbs R."/>
        </authorList>
    </citation>
    <scope>NUCLEOTIDE SEQUENCE [LARGE SCALE GENOMIC DNA]</scope>
    <source>
        <strain evidence="1 3">DSM 16041</strain>
    </source>
</reference>
<name>C8P6Y4_9LACO</name>
<evidence type="ECO:0000313" key="1">
    <source>
        <dbReference type="EMBL" id="EEW53780.1"/>
    </source>
</evidence>
<dbReference type="AlphaFoldDB" id="C8P6Y4"/>
<dbReference type="EMBL" id="AZDK01000021">
    <property type="protein sequence ID" value="KRK59038.1"/>
    <property type="molecule type" value="Genomic_DNA"/>
</dbReference>
<evidence type="ECO:0000313" key="3">
    <source>
        <dbReference type="Proteomes" id="UP000003675"/>
    </source>
</evidence>
<sequence>MNLLSNCNIIFAPCKSQAASSLRPEWIQRLQKSSLILHIANKKEQIQRETILISRQFAPYLPELPALYYSCVAK</sequence>
<proteinExistence type="predicted"/>
<evidence type="ECO:0000313" key="2">
    <source>
        <dbReference type="EMBL" id="KRK59038.1"/>
    </source>
</evidence>
<keyword evidence="4" id="KW-1185">Reference proteome</keyword>
<protein>
    <submittedName>
        <fullName evidence="1">Uncharacterized protein</fullName>
    </submittedName>
</protein>
<dbReference type="EMBL" id="ACLL01000024">
    <property type="protein sequence ID" value="EEW53780.1"/>
    <property type="molecule type" value="Genomic_DNA"/>
</dbReference>
<dbReference type="Proteomes" id="UP000003675">
    <property type="component" value="Unassembled WGS sequence"/>
</dbReference>
<reference evidence="2 4" key="2">
    <citation type="journal article" date="2015" name="Genome Announc.">
        <title>Expanding the biotechnology potential of lactobacilli through comparative genomics of 213 strains and associated genera.</title>
        <authorList>
            <person name="Sun Z."/>
            <person name="Harris H.M."/>
            <person name="McCann A."/>
            <person name="Guo C."/>
            <person name="Argimon S."/>
            <person name="Zhang W."/>
            <person name="Yang X."/>
            <person name="Jeffery I.B."/>
            <person name="Cooney J.C."/>
            <person name="Kagawa T.F."/>
            <person name="Liu W."/>
            <person name="Song Y."/>
            <person name="Salvetti E."/>
            <person name="Wrobel A."/>
            <person name="Rasinkangas P."/>
            <person name="Parkhill J."/>
            <person name="Rea M.C."/>
            <person name="O'Sullivan O."/>
            <person name="Ritari J."/>
            <person name="Douillard F.P."/>
            <person name="Paul Ross R."/>
            <person name="Yang R."/>
            <person name="Briner A.E."/>
            <person name="Felis G.E."/>
            <person name="de Vos W.M."/>
            <person name="Barrangou R."/>
            <person name="Klaenhammer T.R."/>
            <person name="Caufield P.W."/>
            <person name="Cui Y."/>
            <person name="Zhang H."/>
            <person name="O'Toole P.W."/>
        </authorList>
    </citation>
    <scope>NUCLEOTIDE SEQUENCE [LARGE SCALE GENOMIC DNA]</scope>
    <source>
        <strain evidence="2 4">DSM 16041</strain>
    </source>
</reference>
<evidence type="ECO:0000313" key="4">
    <source>
        <dbReference type="Proteomes" id="UP000051883"/>
    </source>
</evidence>
<comment type="caution">
    <text evidence="1">The sequence shown here is derived from an EMBL/GenBank/DDBJ whole genome shotgun (WGS) entry which is preliminary data.</text>
</comment>
<gene>
    <name evidence="2" type="ORF">FC31_GL000921</name>
    <name evidence="1" type="ORF">HMPREF0494_1078</name>
</gene>
<dbReference type="Proteomes" id="UP000051883">
    <property type="component" value="Unassembled WGS sequence"/>
</dbReference>
<organism evidence="1 3">
    <name type="scientific">Limosilactobacillus antri DSM 16041</name>
    <dbReference type="NCBI Taxonomy" id="525309"/>
    <lineage>
        <taxon>Bacteria</taxon>
        <taxon>Bacillati</taxon>
        <taxon>Bacillota</taxon>
        <taxon>Bacilli</taxon>
        <taxon>Lactobacillales</taxon>
        <taxon>Lactobacillaceae</taxon>
        <taxon>Limosilactobacillus</taxon>
    </lineage>
</organism>